<feature type="coiled-coil region" evidence="1">
    <location>
        <begin position="342"/>
        <end position="386"/>
    </location>
</feature>
<keyword evidence="4" id="KW-1185">Reference proteome</keyword>
<dbReference type="OrthoDB" id="6499155at2759"/>
<organism evidence="3 4">
    <name type="scientific">Eumeta variegata</name>
    <name type="common">Bagworm moth</name>
    <name type="synonym">Eumeta japonica</name>
    <dbReference type="NCBI Taxonomy" id="151549"/>
    <lineage>
        <taxon>Eukaryota</taxon>
        <taxon>Metazoa</taxon>
        <taxon>Ecdysozoa</taxon>
        <taxon>Arthropoda</taxon>
        <taxon>Hexapoda</taxon>
        <taxon>Insecta</taxon>
        <taxon>Pterygota</taxon>
        <taxon>Neoptera</taxon>
        <taxon>Endopterygota</taxon>
        <taxon>Lepidoptera</taxon>
        <taxon>Glossata</taxon>
        <taxon>Ditrysia</taxon>
        <taxon>Tineoidea</taxon>
        <taxon>Psychidae</taxon>
        <taxon>Oiketicinae</taxon>
        <taxon>Eumeta</taxon>
    </lineage>
</organism>
<dbReference type="Gene3D" id="1.10.287.1490">
    <property type="match status" value="1"/>
</dbReference>
<dbReference type="EMBL" id="BGZK01000032">
    <property type="protein sequence ID" value="GBP08742.1"/>
    <property type="molecule type" value="Genomic_DNA"/>
</dbReference>
<comment type="caution">
    <text evidence="3">The sequence shown here is derived from an EMBL/GenBank/DDBJ whole genome shotgun (WGS) entry which is preliminary data.</text>
</comment>
<protein>
    <recommendedName>
        <fullName evidence="5">Endosome-associated-trafficking regulator 1</fullName>
    </recommendedName>
</protein>
<proteinExistence type="predicted"/>
<dbReference type="Proteomes" id="UP000299102">
    <property type="component" value="Unassembled WGS sequence"/>
</dbReference>
<evidence type="ECO:0008006" key="5">
    <source>
        <dbReference type="Google" id="ProtNLM"/>
    </source>
</evidence>
<sequence>MAEGDDVSNKKSSKNLDNDELSDEKEQDIQNLEISVNSATLNNSEQTTGSSGPANSLSSKFGSSTRKEENPFSFRHFLKRDLSLPGNSTYEHTGARPKVYANTVQHSPTKIDIHIDSKREKIRIADTQAKELISDGKTHRISDISSNSSLEIPFNVVDSTESKRSLYNDSLEEPVYRLNMAAEPLGMPSLPDFVQDHILVEQVYLNSNGPISVDLDNLPDFTFNANYKHASPSLRSERRHNLDYSSNRNYDYELGVASTSNGIGPAPLDLPSGVGGPVPLDLPPHLSLDLTESVNPADRRNVSPGSACPLDLPSNAGAESMRLPDFLPVHPGRTSPEPEHADEQLQSLLNELERARSELFTERSRRTRLESELESARAETEALRVDISAIRSSEAALRARLNDFRPEGSPHVDGSQAVCGSQASSSRVHSELSNFEENACRATEADLTISRLKTQIKNLKEELAMSRAEAHSLRDTQRSAAHALRHATDIAGVSLRDLLAGLEQLKSISSSLDPT</sequence>
<feature type="compositionally biased region" description="Polar residues" evidence="2">
    <location>
        <begin position="29"/>
        <end position="64"/>
    </location>
</feature>
<evidence type="ECO:0000256" key="2">
    <source>
        <dbReference type="SAM" id="MobiDB-lite"/>
    </source>
</evidence>
<gene>
    <name evidence="3" type="ORF">EVAR_7324_1</name>
</gene>
<keyword evidence="1" id="KW-0175">Coiled coil</keyword>
<feature type="region of interest" description="Disordered" evidence="2">
    <location>
        <begin position="1"/>
        <end position="67"/>
    </location>
</feature>
<accession>A0A4C1T2U3</accession>
<evidence type="ECO:0000313" key="4">
    <source>
        <dbReference type="Proteomes" id="UP000299102"/>
    </source>
</evidence>
<name>A0A4C1T2U3_EUMVA</name>
<reference evidence="3 4" key="1">
    <citation type="journal article" date="2019" name="Commun. Biol.">
        <title>The bagworm genome reveals a unique fibroin gene that provides high tensile strength.</title>
        <authorList>
            <person name="Kono N."/>
            <person name="Nakamura H."/>
            <person name="Ohtoshi R."/>
            <person name="Tomita M."/>
            <person name="Numata K."/>
            <person name="Arakawa K."/>
        </authorList>
    </citation>
    <scope>NUCLEOTIDE SEQUENCE [LARGE SCALE GENOMIC DNA]</scope>
</reference>
<dbReference type="STRING" id="151549.A0A4C1T2U3"/>
<dbReference type="AlphaFoldDB" id="A0A4C1T2U3"/>
<evidence type="ECO:0000256" key="1">
    <source>
        <dbReference type="SAM" id="Coils"/>
    </source>
</evidence>
<feature type="coiled-coil region" evidence="1">
    <location>
        <begin position="442"/>
        <end position="476"/>
    </location>
</feature>
<evidence type="ECO:0000313" key="3">
    <source>
        <dbReference type="EMBL" id="GBP08742.1"/>
    </source>
</evidence>
<feature type="region of interest" description="Disordered" evidence="2">
    <location>
        <begin position="295"/>
        <end position="321"/>
    </location>
</feature>